<organism evidence="1 2">
    <name type="scientific">Rhizophagus irregularis (strain DAOM 181602 / DAOM 197198 / MUCL 43194)</name>
    <name type="common">Arbuscular mycorrhizal fungus</name>
    <name type="synonym">Glomus intraradices</name>
    <dbReference type="NCBI Taxonomy" id="747089"/>
    <lineage>
        <taxon>Eukaryota</taxon>
        <taxon>Fungi</taxon>
        <taxon>Fungi incertae sedis</taxon>
        <taxon>Mucoromycota</taxon>
        <taxon>Glomeromycotina</taxon>
        <taxon>Glomeromycetes</taxon>
        <taxon>Glomerales</taxon>
        <taxon>Glomeraceae</taxon>
        <taxon>Rhizophagus</taxon>
    </lineage>
</organism>
<feature type="non-terminal residue" evidence="1">
    <location>
        <position position="65"/>
    </location>
</feature>
<comment type="caution">
    <text evidence="1">The sequence shown here is derived from an EMBL/GenBank/DDBJ whole genome shotgun (WGS) entry which is preliminary data.</text>
</comment>
<protein>
    <submittedName>
        <fullName evidence="1">Uncharacterized protein</fullName>
    </submittedName>
</protein>
<dbReference type="AlphaFoldDB" id="A0A2P4PNX3"/>
<accession>A0A2P4PNX3</accession>
<sequence>MVKYFGTSLQRLLVEPLTINLIENISMYCPNLIYLKLGIYSCTNLSVLAYFKNLKTKMLSITIFH</sequence>
<gene>
    <name evidence="1" type="ORF">GLOIN_2v1651235</name>
</gene>
<reference evidence="1 2" key="1">
    <citation type="journal article" date="2013" name="Proc. Natl. Acad. Sci. U.S.A.">
        <title>Genome of an arbuscular mycorrhizal fungus provides insight into the oldest plant symbiosis.</title>
        <authorList>
            <person name="Tisserant E."/>
            <person name="Malbreil M."/>
            <person name="Kuo A."/>
            <person name="Kohler A."/>
            <person name="Symeonidi A."/>
            <person name="Balestrini R."/>
            <person name="Charron P."/>
            <person name="Duensing N."/>
            <person name="Frei Dit Frey N."/>
            <person name="Gianinazzi-Pearson V."/>
            <person name="Gilbert L.B."/>
            <person name="Handa Y."/>
            <person name="Herr J.R."/>
            <person name="Hijri M."/>
            <person name="Koul R."/>
            <person name="Kawaguchi M."/>
            <person name="Krajinski F."/>
            <person name="Lammers P.J."/>
            <person name="Masclaux F.G."/>
            <person name="Murat C."/>
            <person name="Morin E."/>
            <person name="Ndikumana S."/>
            <person name="Pagni M."/>
            <person name="Petitpierre D."/>
            <person name="Requena N."/>
            <person name="Rosikiewicz P."/>
            <person name="Riley R."/>
            <person name="Saito K."/>
            <person name="San Clemente H."/>
            <person name="Shapiro H."/>
            <person name="van Tuinen D."/>
            <person name="Becard G."/>
            <person name="Bonfante P."/>
            <person name="Paszkowski U."/>
            <person name="Shachar-Hill Y.Y."/>
            <person name="Tuskan G.A."/>
            <person name="Young P.W."/>
            <person name="Sanders I.R."/>
            <person name="Henrissat B."/>
            <person name="Rensing S.A."/>
            <person name="Grigoriev I.V."/>
            <person name="Corradi N."/>
            <person name="Roux C."/>
            <person name="Martin F."/>
        </authorList>
    </citation>
    <scope>NUCLEOTIDE SEQUENCE [LARGE SCALE GENOMIC DNA]</scope>
    <source>
        <strain evidence="1 2">DAOM 197198</strain>
    </source>
</reference>
<evidence type="ECO:0000313" key="1">
    <source>
        <dbReference type="EMBL" id="POG67094.1"/>
    </source>
</evidence>
<dbReference type="Proteomes" id="UP000018888">
    <property type="component" value="Unassembled WGS sequence"/>
</dbReference>
<dbReference type="EMBL" id="AUPC02000178">
    <property type="protein sequence ID" value="POG67094.1"/>
    <property type="molecule type" value="Genomic_DNA"/>
</dbReference>
<reference evidence="1 2" key="2">
    <citation type="journal article" date="2018" name="New Phytol.">
        <title>High intraspecific genome diversity in the model arbuscular mycorrhizal symbiont Rhizophagus irregularis.</title>
        <authorList>
            <person name="Chen E.C.H."/>
            <person name="Morin E."/>
            <person name="Beaudet D."/>
            <person name="Noel J."/>
            <person name="Yildirir G."/>
            <person name="Ndikumana S."/>
            <person name="Charron P."/>
            <person name="St-Onge C."/>
            <person name="Giorgi J."/>
            <person name="Kruger M."/>
            <person name="Marton T."/>
            <person name="Ropars J."/>
            <person name="Grigoriev I.V."/>
            <person name="Hainaut M."/>
            <person name="Henrissat B."/>
            <person name="Roux C."/>
            <person name="Martin F."/>
            <person name="Corradi N."/>
        </authorList>
    </citation>
    <scope>NUCLEOTIDE SEQUENCE [LARGE SCALE GENOMIC DNA]</scope>
    <source>
        <strain evidence="1 2">DAOM 197198</strain>
    </source>
</reference>
<evidence type="ECO:0000313" key="2">
    <source>
        <dbReference type="Proteomes" id="UP000018888"/>
    </source>
</evidence>
<name>A0A2P4PNX3_RHIID</name>
<proteinExistence type="predicted"/>
<keyword evidence="2" id="KW-1185">Reference proteome</keyword>